<feature type="compositionally biased region" description="Basic and acidic residues" evidence="1">
    <location>
        <begin position="26"/>
        <end position="43"/>
    </location>
</feature>
<accession>A0A4C1XEU4</accession>
<proteinExistence type="predicted"/>
<dbReference type="AlphaFoldDB" id="A0A4C1XEU4"/>
<keyword evidence="3" id="KW-1185">Reference proteome</keyword>
<feature type="region of interest" description="Disordered" evidence="1">
    <location>
        <begin position="1"/>
        <end position="43"/>
    </location>
</feature>
<evidence type="ECO:0000256" key="1">
    <source>
        <dbReference type="SAM" id="MobiDB-lite"/>
    </source>
</evidence>
<dbReference type="Proteomes" id="UP000299102">
    <property type="component" value="Unassembled WGS sequence"/>
</dbReference>
<comment type="caution">
    <text evidence="2">The sequence shown here is derived from an EMBL/GenBank/DDBJ whole genome shotgun (WGS) entry which is preliminary data.</text>
</comment>
<feature type="compositionally biased region" description="Low complexity" evidence="1">
    <location>
        <begin position="1"/>
        <end position="15"/>
    </location>
</feature>
<protein>
    <submittedName>
        <fullName evidence="2">Uncharacterized protein</fullName>
    </submittedName>
</protein>
<dbReference type="EMBL" id="BGZK01000818">
    <property type="protein sequence ID" value="GBP61610.1"/>
    <property type="molecule type" value="Genomic_DNA"/>
</dbReference>
<reference evidence="2 3" key="1">
    <citation type="journal article" date="2019" name="Commun. Biol.">
        <title>The bagworm genome reveals a unique fibroin gene that provides high tensile strength.</title>
        <authorList>
            <person name="Kono N."/>
            <person name="Nakamura H."/>
            <person name="Ohtoshi R."/>
            <person name="Tomita M."/>
            <person name="Numata K."/>
            <person name="Arakawa K."/>
        </authorList>
    </citation>
    <scope>NUCLEOTIDE SEQUENCE [LARGE SCALE GENOMIC DNA]</scope>
</reference>
<evidence type="ECO:0000313" key="2">
    <source>
        <dbReference type="EMBL" id="GBP61610.1"/>
    </source>
</evidence>
<gene>
    <name evidence="2" type="ORF">EVAR_27497_1</name>
</gene>
<evidence type="ECO:0000313" key="3">
    <source>
        <dbReference type="Proteomes" id="UP000299102"/>
    </source>
</evidence>
<name>A0A4C1XEU4_EUMVA</name>
<feature type="compositionally biased region" description="Polar residues" evidence="1">
    <location>
        <begin position="16"/>
        <end position="25"/>
    </location>
</feature>
<sequence>MHTSTLSLTDSNNSSRPRVSWSNQSVDKEDNKQSRVELGSENKTKIGGRIKNDTISRIKGVTKIVIKKGTKIKIERKGNYIIMASRVDPLGLLESYLSDRIQRVDINGERSSDLQSIWACRRVQFLTISISSIYK</sequence>
<organism evidence="2 3">
    <name type="scientific">Eumeta variegata</name>
    <name type="common">Bagworm moth</name>
    <name type="synonym">Eumeta japonica</name>
    <dbReference type="NCBI Taxonomy" id="151549"/>
    <lineage>
        <taxon>Eukaryota</taxon>
        <taxon>Metazoa</taxon>
        <taxon>Ecdysozoa</taxon>
        <taxon>Arthropoda</taxon>
        <taxon>Hexapoda</taxon>
        <taxon>Insecta</taxon>
        <taxon>Pterygota</taxon>
        <taxon>Neoptera</taxon>
        <taxon>Endopterygota</taxon>
        <taxon>Lepidoptera</taxon>
        <taxon>Glossata</taxon>
        <taxon>Ditrysia</taxon>
        <taxon>Tineoidea</taxon>
        <taxon>Psychidae</taxon>
        <taxon>Oiketicinae</taxon>
        <taxon>Eumeta</taxon>
    </lineage>
</organism>